<dbReference type="PROSITE" id="PS00674">
    <property type="entry name" value="AAA"/>
    <property type="match status" value="1"/>
</dbReference>
<comment type="caution">
    <text evidence="8">The sequence shown here is derived from an EMBL/GenBank/DDBJ whole genome shotgun (WGS) entry which is preliminary data.</text>
</comment>
<dbReference type="InterPro" id="IPR003960">
    <property type="entry name" value="ATPase_AAA_CS"/>
</dbReference>
<feature type="compositionally biased region" description="Acidic residues" evidence="6">
    <location>
        <begin position="70"/>
        <end position="82"/>
    </location>
</feature>
<name>A0A507EEB1_9FUNG</name>
<evidence type="ECO:0000256" key="2">
    <source>
        <dbReference type="ARBA" id="ARBA00022741"/>
    </source>
</evidence>
<dbReference type="InterPro" id="IPR041569">
    <property type="entry name" value="AAA_lid_3"/>
</dbReference>
<dbReference type="FunFam" id="3.40.50.300:FF:000061">
    <property type="entry name" value="ATPase family, AAA domain-containing 2"/>
    <property type="match status" value="1"/>
</dbReference>
<dbReference type="PANTHER" id="PTHR23069">
    <property type="entry name" value="AAA DOMAIN-CONTAINING"/>
    <property type="match status" value="1"/>
</dbReference>
<dbReference type="InterPro" id="IPR027417">
    <property type="entry name" value="P-loop_NTPase"/>
</dbReference>
<evidence type="ECO:0000256" key="3">
    <source>
        <dbReference type="ARBA" id="ARBA00022840"/>
    </source>
</evidence>
<reference evidence="8 9" key="1">
    <citation type="journal article" date="2019" name="Sci. Rep.">
        <title>Comparative genomics of chytrid fungi reveal insights into the obligate biotrophic and pathogenic lifestyle of Synchytrium endobioticum.</title>
        <authorList>
            <person name="van de Vossenberg B.T.L.H."/>
            <person name="Warris S."/>
            <person name="Nguyen H.D.T."/>
            <person name="van Gent-Pelzer M.P.E."/>
            <person name="Joly D.L."/>
            <person name="van de Geest H.C."/>
            <person name="Bonants P.J.M."/>
            <person name="Smith D.S."/>
            <person name="Levesque C.A."/>
            <person name="van der Lee T.A.J."/>
        </authorList>
    </citation>
    <scope>NUCLEOTIDE SEQUENCE [LARGE SCALE GENOMIC DNA]</scope>
    <source>
        <strain evidence="8 9">CBS 809.83</strain>
    </source>
</reference>
<feature type="region of interest" description="Disordered" evidence="6">
    <location>
        <begin position="1"/>
        <end position="232"/>
    </location>
</feature>
<feature type="compositionally biased region" description="Basic and acidic residues" evidence="6">
    <location>
        <begin position="46"/>
        <end position="61"/>
    </location>
</feature>
<dbReference type="SMART" id="SM00297">
    <property type="entry name" value="BROMO"/>
    <property type="match status" value="1"/>
</dbReference>
<feature type="compositionally biased region" description="Low complexity" evidence="6">
    <location>
        <begin position="1033"/>
        <end position="1050"/>
    </location>
</feature>
<dbReference type="GO" id="GO:0003682">
    <property type="term" value="F:chromatin binding"/>
    <property type="evidence" value="ECO:0007669"/>
    <property type="project" value="TreeGrafter"/>
</dbReference>
<dbReference type="Proteomes" id="UP000318582">
    <property type="component" value="Unassembled WGS sequence"/>
</dbReference>
<dbReference type="InterPro" id="IPR003593">
    <property type="entry name" value="AAA+_ATPase"/>
</dbReference>
<dbReference type="Gene3D" id="1.10.8.60">
    <property type="match status" value="1"/>
</dbReference>
<gene>
    <name evidence="8" type="ORF">PhCBS80983_g00959</name>
</gene>
<evidence type="ECO:0000256" key="4">
    <source>
        <dbReference type="ARBA" id="ARBA00023117"/>
    </source>
</evidence>
<dbReference type="GO" id="GO:0016887">
    <property type="term" value="F:ATP hydrolysis activity"/>
    <property type="evidence" value="ECO:0007669"/>
    <property type="project" value="InterPro"/>
</dbReference>
<dbReference type="GO" id="GO:0045815">
    <property type="term" value="P:transcription initiation-coupled chromatin remodeling"/>
    <property type="evidence" value="ECO:0007669"/>
    <property type="project" value="TreeGrafter"/>
</dbReference>
<dbReference type="InterPro" id="IPR001487">
    <property type="entry name" value="Bromodomain"/>
</dbReference>
<keyword evidence="3" id="KW-0067">ATP-binding</keyword>
<dbReference type="PROSITE" id="PS50014">
    <property type="entry name" value="BROMODOMAIN_2"/>
    <property type="match status" value="1"/>
</dbReference>
<dbReference type="Pfam" id="PF17862">
    <property type="entry name" value="AAA_lid_3"/>
    <property type="match status" value="1"/>
</dbReference>
<keyword evidence="9" id="KW-1185">Reference proteome</keyword>
<dbReference type="Gene3D" id="1.20.920.10">
    <property type="entry name" value="Bromodomain-like"/>
    <property type="match status" value="1"/>
</dbReference>
<dbReference type="GO" id="GO:0042393">
    <property type="term" value="F:histone binding"/>
    <property type="evidence" value="ECO:0007669"/>
    <property type="project" value="TreeGrafter"/>
</dbReference>
<evidence type="ECO:0000313" key="8">
    <source>
        <dbReference type="EMBL" id="TPX61727.1"/>
    </source>
</evidence>
<dbReference type="Pfam" id="PF00004">
    <property type="entry name" value="AAA"/>
    <property type="match status" value="1"/>
</dbReference>
<dbReference type="AlphaFoldDB" id="A0A507EEB1"/>
<proteinExistence type="inferred from homology"/>
<accession>A0A507EEB1</accession>
<dbReference type="Gene3D" id="3.40.50.300">
    <property type="entry name" value="P-loop containing nucleotide triphosphate hydrolases"/>
    <property type="match status" value="1"/>
</dbReference>
<keyword evidence="2" id="KW-0547">Nucleotide-binding</keyword>
<dbReference type="STRING" id="109895.A0A507EEB1"/>
<dbReference type="SUPFAM" id="SSF52540">
    <property type="entry name" value="P-loop containing nucleoside triphosphate hydrolases"/>
    <property type="match status" value="1"/>
</dbReference>
<feature type="compositionally biased region" description="Polar residues" evidence="6">
    <location>
        <begin position="27"/>
        <end position="36"/>
    </location>
</feature>
<dbReference type="SUPFAM" id="SSF47370">
    <property type="entry name" value="Bromodomain"/>
    <property type="match status" value="1"/>
</dbReference>
<dbReference type="InterPro" id="IPR045199">
    <property type="entry name" value="ATAD2-like"/>
</dbReference>
<evidence type="ECO:0000259" key="7">
    <source>
        <dbReference type="PROSITE" id="PS50014"/>
    </source>
</evidence>
<feature type="domain" description="Bromo" evidence="7">
    <location>
        <begin position="891"/>
        <end position="953"/>
    </location>
</feature>
<evidence type="ECO:0000256" key="5">
    <source>
        <dbReference type="PROSITE-ProRule" id="PRU00035"/>
    </source>
</evidence>
<dbReference type="InterPro" id="IPR036427">
    <property type="entry name" value="Bromodomain-like_sf"/>
</dbReference>
<dbReference type="SMART" id="SM00382">
    <property type="entry name" value="AAA"/>
    <property type="match status" value="1"/>
</dbReference>
<dbReference type="PANTHER" id="PTHR23069:SF0">
    <property type="entry name" value="TAT-BINDING HOMOLOG 7"/>
    <property type="match status" value="1"/>
</dbReference>
<dbReference type="GO" id="GO:0005634">
    <property type="term" value="C:nucleus"/>
    <property type="evidence" value="ECO:0007669"/>
    <property type="project" value="TreeGrafter"/>
</dbReference>
<feature type="region of interest" description="Disordered" evidence="6">
    <location>
        <begin position="994"/>
        <end position="1052"/>
    </location>
</feature>
<dbReference type="GO" id="GO:0006334">
    <property type="term" value="P:nucleosome assembly"/>
    <property type="evidence" value="ECO:0007669"/>
    <property type="project" value="TreeGrafter"/>
</dbReference>
<dbReference type="GO" id="GO:0005524">
    <property type="term" value="F:ATP binding"/>
    <property type="evidence" value="ECO:0007669"/>
    <property type="project" value="UniProtKB-KW"/>
</dbReference>
<keyword evidence="4 5" id="KW-0103">Bromodomain</keyword>
<organism evidence="8 9">
    <name type="scientific">Powellomyces hirtus</name>
    <dbReference type="NCBI Taxonomy" id="109895"/>
    <lineage>
        <taxon>Eukaryota</taxon>
        <taxon>Fungi</taxon>
        <taxon>Fungi incertae sedis</taxon>
        <taxon>Chytridiomycota</taxon>
        <taxon>Chytridiomycota incertae sedis</taxon>
        <taxon>Chytridiomycetes</taxon>
        <taxon>Spizellomycetales</taxon>
        <taxon>Powellomycetaceae</taxon>
        <taxon>Powellomyces</taxon>
    </lineage>
</organism>
<protein>
    <recommendedName>
        <fullName evidence="7">Bromo domain-containing protein</fullName>
    </recommendedName>
</protein>
<evidence type="ECO:0000256" key="6">
    <source>
        <dbReference type="SAM" id="MobiDB-lite"/>
    </source>
</evidence>
<dbReference type="InterPro" id="IPR003959">
    <property type="entry name" value="ATPase_AAA_core"/>
</dbReference>
<evidence type="ECO:0000256" key="1">
    <source>
        <dbReference type="ARBA" id="ARBA00006914"/>
    </source>
</evidence>
<dbReference type="PRINTS" id="PR00503">
    <property type="entry name" value="BROMODOMAIN"/>
</dbReference>
<dbReference type="Pfam" id="PF00439">
    <property type="entry name" value="Bromodomain"/>
    <property type="match status" value="1"/>
</dbReference>
<dbReference type="GO" id="GO:0006337">
    <property type="term" value="P:nucleosome disassembly"/>
    <property type="evidence" value="ECO:0007669"/>
    <property type="project" value="TreeGrafter"/>
</dbReference>
<comment type="similarity">
    <text evidence="1">Belongs to the AAA ATPase family.</text>
</comment>
<evidence type="ECO:0000313" key="9">
    <source>
        <dbReference type="Proteomes" id="UP000318582"/>
    </source>
</evidence>
<dbReference type="EMBL" id="QEAQ01000006">
    <property type="protein sequence ID" value="TPX61727.1"/>
    <property type="molecule type" value="Genomic_DNA"/>
</dbReference>
<sequence>MSPRRRRAPPTRLSYGDSPSRKERRTATPNGNSANEENTENIYIDRNMKEKTITRHGREVMKPTSYFPPEADEEEEEDEMLSEDSRLSTQTIRRRPRGSVSDHNDHMNGTPTTPVRVERKRLTRNSLATEAEVTPADLASVTGAYSPMAQNSGVNANGADGDDENDNEERPRRARRPRILYRPDSPVISRSTRTSKRKVILEDEEEEQETIYEQSRYSLRSRPPQPTEIGKRKSAEIVLDPSLLLNTSRSMRNRPQIDYNEGRTFGALYRDLNNQSGPGDSRSWHSPEPRRLPMANTVGGGVYGGHDSEEEDALGKPLLQYARCTSLLKALPDEERDVYKERLQLHLDGNDFPSLSTSLQNKVTFDMIGGHEEHIKTVQEMIKIALLYPELTHDAEPLKGVMFYGPPGNGKTLMARAIASSCSTYQVPVSFFECHASDIHSKWFGDSEKHLKKLFDDAKANEPSIIFFDEIDGIVPARSSGENATPHNSVVTSLLTLMDGLENRGRVIVIGATNRLDTLDPALLRPGRFDRRLQFKRPNLEARKKIIYIKAKTFGLPDELEQQLAATTDGYSGADLKSLCSDAYYKALRRTYPQIYTDSHKLQIDPEAIKVTDRDFYQALRDVKPSASAADSMGHPPSVRVQNLISQTWEVVAAKLNLIWKALSRRTIGAAGSTLQPRMLLYGAPKMGQAQIASTASNQLIEWGFRLETVRRSTDSELLEFGIMDKINSLRLEPSPALFIPSIDTWSDEAVQCLDDQLETAGHPIFVLATWEREAPLCSMVKHFVKGDWQDINSLLGYRSLFQMKVPTREKRQEFFSPIITSVAKPPDATALAVPPTALAVLPLAPTPPLPVLTSAERKAFDEKCWHINQDLKQRLRSFYKVVAKTKYRVFCQPVDLEKYPDYLEIVSNPLDMGDMMQKVDSDHYETPEMWLQDIEQIHDNVKAYNEAKSDIVHKVCEFLDEARQFVQMIPSKYKLNYLQVSLWKRAGGTHDVVQSPMNRSPTVSPPKGKAVYKRRKLSSGSTTDGIDTGIDPGTNNTTSTTSPGPAGPSMMDIDVPGLTTPPRPLFSPLDAPHPQVSDAELRTLETRLLNVTDGMDVRNLEVLYQVLEGEIEAMEGETDRSIVLMAIKAKLDLVESRYGDD</sequence>